<dbReference type="SMART" id="SM00343">
    <property type="entry name" value="ZnF_C2HC"/>
    <property type="match status" value="1"/>
</dbReference>
<evidence type="ECO:0000256" key="1">
    <source>
        <dbReference type="SAM" id="MobiDB-lite"/>
    </source>
</evidence>
<dbReference type="PANTHER" id="PTHR15503">
    <property type="entry name" value="LDOC1 RELATED"/>
    <property type="match status" value="1"/>
</dbReference>
<gene>
    <name evidence="3" type="ORF">EAH89_30680</name>
</gene>
<sequence>FDFNEDQFKDKPKKKRTFVLSKLDEGEAELWRRTYLASEDYNKDDYSTFWQRFEKAFKKENQEQQALYDLNQLKQQPGETAETLITRFKHLAALTGLKLAGNDRVAIDYLKGALNQALVDKVSLMIDEPTEFDKWVDVVIKHNDVWRRHQAFKKSAKRPFNAQAFRNLSSRRPPTRDPNAMDVDALSIDKRKELLEKRACFHCEKPGHFAKDCRTKKTSSSAQNTPAPADNKTRLPIKDAARSIRTLLAQYTGEEEEVIFKACEELSMQEDFH</sequence>
<dbReference type="RefSeq" id="WP_140888012.1">
    <property type="nucleotide sequence ID" value="NZ_RCZP01000121.1"/>
</dbReference>
<dbReference type="InterPro" id="IPR032567">
    <property type="entry name" value="RTL1-rel"/>
</dbReference>
<dbReference type="GO" id="GO:0003676">
    <property type="term" value="F:nucleic acid binding"/>
    <property type="evidence" value="ECO:0007669"/>
    <property type="project" value="InterPro"/>
</dbReference>
<dbReference type="Pfam" id="PF00098">
    <property type="entry name" value="zf-CCHC"/>
    <property type="match status" value="1"/>
</dbReference>
<organism evidence="3 4">
    <name type="scientific">Muricoccus nepalensis</name>
    <dbReference type="NCBI Taxonomy" id="1854500"/>
    <lineage>
        <taxon>Bacteria</taxon>
        <taxon>Pseudomonadati</taxon>
        <taxon>Pseudomonadota</taxon>
        <taxon>Alphaproteobacteria</taxon>
        <taxon>Acetobacterales</taxon>
        <taxon>Roseomonadaceae</taxon>
        <taxon>Muricoccus</taxon>
    </lineage>
</organism>
<name>A0A502EC95_9PROT</name>
<proteinExistence type="predicted"/>
<feature type="domain" description="CCHC-type" evidence="2">
    <location>
        <begin position="200"/>
        <end position="214"/>
    </location>
</feature>
<comment type="caution">
    <text evidence="3">The sequence shown here is derived from an EMBL/GenBank/DDBJ whole genome shotgun (WGS) entry which is preliminary data.</text>
</comment>
<dbReference type="Gene3D" id="4.10.60.10">
    <property type="entry name" value="Zinc finger, CCHC-type"/>
    <property type="match status" value="1"/>
</dbReference>
<feature type="non-terminal residue" evidence="3">
    <location>
        <position position="1"/>
    </location>
</feature>
<dbReference type="Proteomes" id="UP000317078">
    <property type="component" value="Unassembled WGS sequence"/>
</dbReference>
<accession>A0A502EC95</accession>
<dbReference type="PROSITE" id="PS50158">
    <property type="entry name" value="ZF_CCHC"/>
    <property type="match status" value="1"/>
</dbReference>
<evidence type="ECO:0000259" key="2">
    <source>
        <dbReference type="PROSITE" id="PS50158"/>
    </source>
</evidence>
<dbReference type="PANTHER" id="PTHR15503:SF22">
    <property type="entry name" value="TRANSPOSON TY3-I GAG POLYPROTEIN"/>
    <property type="match status" value="1"/>
</dbReference>
<dbReference type="InterPro" id="IPR036875">
    <property type="entry name" value="Znf_CCHC_sf"/>
</dbReference>
<evidence type="ECO:0000313" key="4">
    <source>
        <dbReference type="Proteomes" id="UP000317078"/>
    </source>
</evidence>
<dbReference type="Pfam" id="PF19259">
    <property type="entry name" value="Ty3_capsid"/>
    <property type="match status" value="1"/>
</dbReference>
<dbReference type="SUPFAM" id="SSF57756">
    <property type="entry name" value="Retrovirus zinc finger-like domains"/>
    <property type="match status" value="1"/>
</dbReference>
<keyword evidence="4" id="KW-1185">Reference proteome</keyword>
<dbReference type="EMBL" id="RCZP01000121">
    <property type="protein sequence ID" value="TPG34116.1"/>
    <property type="molecule type" value="Genomic_DNA"/>
</dbReference>
<dbReference type="GO" id="GO:0008270">
    <property type="term" value="F:zinc ion binding"/>
    <property type="evidence" value="ECO:0007669"/>
    <property type="project" value="InterPro"/>
</dbReference>
<dbReference type="AlphaFoldDB" id="A0A502EC95"/>
<feature type="region of interest" description="Disordered" evidence="1">
    <location>
        <begin position="212"/>
        <end position="233"/>
    </location>
</feature>
<evidence type="ECO:0000313" key="3">
    <source>
        <dbReference type="EMBL" id="TPG34116.1"/>
    </source>
</evidence>
<protein>
    <recommendedName>
        <fullName evidence="2">CCHC-type domain-containing protein</fullName>
    </recommendedName>
</protein>
<dbReference type="InterPro" id="IPR045358">
    <property type="entry name" value="Ty3_capsid"/>
</dbReference>
<dbReference type="InterPro" id="IPR001878">
    <property type="entry name" value="Znf_CCHC"/>
</dbReference>
<reference evidence="3 4" key="1">
    <citation type="journal article" date="2019" name="Environ. Microbiol.">
        <title>Species interactions and distinct microbial communities in high Arctic permafrost affected cryosols are associated with the CH4 and CO2 gas fluxes.</title>
        <authorList>
            <person name="Altshuler I."/>
            <person name="Hamel J."/>
            <person name="Turney S."/>
            <person name="Magnuson E."/>
            <person name="Levesque R."/>
            <person name="Greer C."/>
            <person name="Whyte L.G."/>
        </authorList>
    </citation>
    <scope>NUCLEOTIDE SEQUENCE [LARGE SCALE GENOMIC DNA]</scope>
    <source>
        <strain evidence="3 4">S9.3B</strain>
    </source>
</reference>